<dbReference type="Proteomes" id="UP000789508">
    <property type="component" value="Unassembled WGS sequence"/>
</dbReference>
<dbReference type="PANTHER" id="PTHR11102">
    <property type="entry name" value="SEL-1-LIKE PROTEIN"/>
    <property type="match status" value="1"/>
</dbReference>
<evidence type="ECO:0000313" key="1">
    <source>
        <dbReference type="EMBL" id="CAG8696763.1"/>
    </source>
</evidence>
<accession>A0A9N9EVC5</accession>
<reference evidence="1" key="1">
    <citation type="submission" date="2021-06" db="EMBL/GenBank/DDBJ databases">
        <authorList>
            <person name="Kallberg Y."/>
            <person name="Tangrot J."/>
            <person name="Rosling A."/>
        </authorList>
    </citation>
    <scope>NUCLEOTIDE SEQUENCE</scope>
    <source>
        <strain evidence="1">FL130A</strain>
    </source>
</reference>
<dbReference type="InterPro" id="IPR050767">
    <property type="entry name" value="Sel1_AlgK"/>
</dbReference>
<feature type="non-terminal residue" evidence="1">
    <location>
        <position position="256"/>
    </location>
</feature>
<dbReference type="InterPro" id="IPR011990">
    <property type="entry name" value="TPR-like_helical_dom_sf"/>
</dbReference>
<dbReference type="EMBL" id="CAJVPS010018251">
    <property type="protein sequence ID" value="CAG8696763.1"/>
    <property type="molecule type" value="Genomic_DNA"/>
</dbReference>
<dbReference type="OrthoDB" id="2379052at2759"/>
<dbReference type="Gene3D" id="1.25.40.10">
    <property type="entry name" value="Tetratricopeptide repeat domain"/>
    <property type="match status" value="1"/>
</dbReference>
<comment type="caution">
    <text evidence="1">The sequence shown here is derived from an EMBL/GenBank/DDBJ whole genome shotgun (WGS) entry which is preliminary data.</text>
</comment>
<dbReference type="SUPFAM" id="SSF81901">
    <property type="entry name" value="HCP-like"/>
    <property type="match status" value="1"/>
</dbReference>
<proteinExistence type="predicted"/>
<organism evidence="1 2">
    <name type="scientific">Ambispora leptoticha</name>
    <dbReference type="NCBI Taxonomy" id="144679"/>
    <lineage>
        <taxon>Eukaryota</taxon>
        <taxon>Fungi</taxon>
        <taxon>Fungi incertae sedis</taxon>
        <taxon>Mucoromycota</taxon>
        <taxon>Glomeromycotina</taxon>
        <taxon>Glomeromycetes</taxon>
        <taxon>Archaeosporales</taxon>
        <taxon>Ambisporaceae</taxon>
        <taxon>Ambispora</taxon>
    </lineage>
</organism>
<sequence length="256" mass="29903">METEENEETFFSNLLLYFQEIKNSSLDEDKLEKKLVDWLKLHNKDVIDVVKPLSAKKRLSPQYYTLSAYLDEISYKSKVIRGKRDLTKILAFYKHGAKHNDAFAQFRIGKFYYERNMKPLLVDYWLSKASKNGNVQAQYLLGMRLFKTNLASSKPNDRDKKMMIYWLKKAADAGYHAAQNKLGRLCHSSELDFCGNLTNAFCWHYRAAKGGFINSQVCVANFFRHGIGIERDFHEAIKWYIAANRSSPVLARYYME</sequence>
<gene>
    <name evidence="1" type="ORF">ALEPTO_LOCUS11420</name>
</gene>
<keyword evidence="2" id="KW-1185">Reference proteome</keyword>
<protein>
    <submittedName>
        <fullName evidence="1">10436_t:CDS:1</fullName>
    </submittedName>
</protein>
<dbReference type="PANTHER" id="PTHR11102:SF160">
    <property type="entry name" value="ERAD-ASSOCIATED E3 UBIQUITIN-PROTEIN LIGASE COMPONENT HRD3"/>
    <property type="match status" value="1"/>
</dbReference>
<dbReference type="AlphaFoldDB" id="A0A9N9EVC5"/>
<name>A0A9N9EVC5_9GLOM</name>
<evidence type="ECO:0000313" key="2">
    <source>
        <dbReference type="Proteomes" id="UP000789508"/>
    </source>
</evidence>